<dbReference type="AlphaFoldDB" id="A0A068NT70"/>
<dbReference type="EMBL" id="CP007139">
    <property type="protein sequence ID" value="AIE85965.1"/>
    <property type="molecule type" value="Genomic_DNA"/>
</dbReference>
<dbReference type="eggNOG" id="ENOG5032WQW">
    <property type="taxonomic scope" value="Bacteria"/>
</dbReference>
<organism evidence="2 3">
    <name type="scientific">Fimbriimonas ginsengisoli Gsoil 348</name>
    <dbReference type="NCBI Taxonomy" id="661478"/>
    <lineage>
        <taxon>Bacteria</taxon>
        <taxon>Bacillati</taxon>
        <taxon>Armatimonadota</taxon>
        <taxon>Fimbriimonadia</taxon>
        <taxon>Fimbriimonadales</taxon>
        <taxon>Fimbriimonadaceae</taxon>
        <taxon>Fimbriimonas</taxon>
    </lineage>
</organism>
<proteinExistence type="predicted"/>
<keyword evidence="3" id="KW-1185">Reference proteome</keyword>
<evidence type="ECO:0000256" key="1">
    <source>
        <dbReference type="SAM" id="MobiDB-lite"/>
    </source>
</evidence>
<feature type="region of interest" description="Disordered" evidence="1">
    <location>
        <begin position="1"/>
        <end position="34"/>
    </location>
</feature>
<dbReference type="KEGG" id="fgi:OP10G_2597"/>
<accession>A0A068NT70</accession>
<dbReference type="OrthoDB" id="571026at2"/>
<protein>
    <submittedName>
        <fullName evidence="2">Uncharacterized protein</fullName>
    </submittedName>
</protein>
<dbReference type="RefSeq" id="WP_025225481.1">
    <property type="nucleotide sequence ID" value="NZ_CP007139.1"/>
</dbReference>
<name>A0A068NT70_FIMGI</name>
<sequence>MPYLDQHAAAEARALRSRENGAKSKGPITPEGKAISSRNALKHGFNSSKHTLLPTDDPEEFEALRASFHEQLEPRNAIENYLVEKVVANAWRVRRIHGIESSVLTYDPKAGQKPSLPFQYNFHKLLTLAQYESHTERSIYKALHTLAVMRDAYKTQQILPIGDDNEK</sequence>
<reference evidence="2 3" key="1">
    <citation type="journal article" date="2014" name="PLoS ONE">
        <title>The first complete genome sequence of the class fimbriimonadia in the phylum armatimonadetes.</title>
        <authorList>
            <person name="Hu Z.Y."/>
            <person name="Wang Y.Z."/>
            <person name="Im W.T."/>
            <person name="Wang S.Y."/>
            <person name="Zhao G.P."/>
            <person name="Zheng H.J."/>
            <person name="Quan Z.X."/>
        </authorList>
    </citation>
    <scope>NUCLEOTIDE SEQUENCE [LARGE SCALE GENOMIC DNA]</scope>
    <source>
        <strain evidence="2">Gsoil 348</strain>
    </source>
</reference>
<dbReference type="Proteomes" id="UP000027982">
    <property type="component" value="Chromosome"/>
</dbReference>
<evidence type="ECO:0000313" key="3">
    <source>
        <dbReference type="Proteomes" id="UP000027982"/>
    </source>
</evidence>
<dbReference type="HOGENOM" id="CLU_1592092_0_0_0"/>
<dbReference type="STRING" id="661478.OP10G_2597"/>
<evidence type="ECO:0000313" key="2">
    <source>
        <dbReference type="EMBL" id="AIE85965.1"/>
    </source>
</evidence>
<feature type="compositionally biased region" description="Basic and acidic residues" evidence="1">
    <location>
        <begin position="8"/>
        <end position="22"/>
    </location>
</feature>
<gene>
    <name evidence="2" type="ORF">OP10G_2597</name>
</gene>